<feature type="region of interest" description="Disordered" evidence="7">
    <location>
        <begin position="120"/>
        <end position="186"/>
    </location>
</feature>
<reference evidence="9 10" key="1">
    <citation type="submission" date="2015-07" db="EMBL/GenBank/DDBJ databases">
        <title>Emmonsia species relationships and genome sequence.</title>
        <authorList>
            <person name="Cuomo C.A."/>
            <person name="Schwartz I.S."/>
            <person name="Kenyon C."/>
            <person name="de Hoog G.S."/>
            <person name="Govender N.P."/>
            <person name="Botha A."/>
            <person name="Moreno L."/>
            <person name="de Vries M."/>
            <person name="Munoz J.F."/>
            <person name="Stielow J.B."/>
        </authorList>
    </citation>
    <scope>NUCLEOTIDE SEQUENCE [LARGE SCALE GENOMIC DNA]</scope>
    <source>
        <strain evidence="9 10">CBS 136260</strain>
    </source>
</reference>
<organism evidence="9 10">
    <name type="scientific">Emergomyces africanus</name>
    <dbReference type="NCBI Taxonomy" id="1955775"/>
    <lineage>
        <taxon>Eukaryota</taxon>
        <taxon>Fungi</taxon>
        <taxon>Dikarya</taxon>
        <taxon>Ascomycota</taxon>
        <taxon>Pezizomycotina</taxon>
        <taxon>Eurotiomycetes</taxon>
        <taxon>Eurotiomycetidae</taxon>
        <taxon>Onygenales</taxon>
        <taxon>Ajellomycetaceae</taxon>
        <taxon>Emergomyces</taxon>
    </lineage>
</organism>
<feature type="compositionally biased region" description="Low complexity" evidence="7">
    <location>
        <begin position="658"/>
        <end position="672"/>
    </location>
</feature>
<feature type="region of interest" description="Disordered" evidence="7">
    <location>
        <begin position="1"/>
        <end position="43"/>
    </location>
</feature>
<feature type="compositionally biased region" description="Acidic residues" evidence="7">
    <location>
        <begin position="24"/>
        <end position="34"/>
    </location>
</feature>
<dbReference type="AlphaFoldDB" id="A0A1B7P538"/>
<dbReference type="CDD" id="cd12148">
    <property type="entry name" value="fungal_TF_MHR"/>
    <property type="match status" value="1"/>
</dbReference>
<dbReference type="GO" id="GO:0008270">
    <property type="term" value="F:zinc ion binding"/>
    <property type="evidence" value="ECO:0007669"/>
    <property type="project" value="InterPro"/>
</dbReference>
<keyword evidence="4" id="KW-0238">DNA-binding</keyword>
<dbReference type="PANTHER" id="PTHR47338">
    <property type="entry name" value="ZN(II)2CYS6 TRANSCRIPTION FACTOR (EUROFUNG)-RELATED"/>
    <property type="match status" value="1"/>
</dbReference>
<evidence type="ECO:0000313" key="10">
    <source>
        <dbReference type="Proteomes" id="UP000091918"/>
    </source>
</evidence>
<dbReference type="InterPro" id="IPR036864">
    <property type="entry name" value="Zn2-C6_fun-type_DNA-bd_sf"/>
</dbReference>
<comment type="subcellular location">
    <subcellularLocation>
        <location evidence="1">Nucleus</location>
    </subcellularLocation>
</comment>
<keyword evidence="6" id="KW-0539">Nucleus</keyword>
<dbReference type="Proteomes" id="UP000091918">
    <property type="component" value="Unassembled WGS sequence"/>
</dbReference>
<dbReference type="GO" id="GO:0003677">
    <property type="term" value="F:DNA binding"/>
    <property type="evidence" value="ECO:0007669"/>
    <property type="project" value="UniProtKB-KW"/>
</dbReference>
<dbReference type="PANTHER" id="PTHR47338:SF28">
    <property type="entry name" value="C6 TRANSCRIPTION FACTOR"/>
    <property type="match status" value="1"/>
</dbReference>
<dbReference type="Pfam" id="PF04082">
    <property type="entry name" value="Fungal_trans"/>
    <property type="match status" value="1"/>
</dbReference>
<feature type="compositionally biased region" description="Polar residues" evidence="7">
    <location>
        <begin position="152"/>
        <end position="163"/>
    </location>
</feature>
<evidence type="ECO:0000256" key="5">
    <source>
        <dbReference type="ARBA" id="ARBA00023163"/>
    </source>
</evidence>
<sequence>MEIDTDRQQPAVSSTSEDGSAGDYQEDSAQDGQEDGSRKRKRLPVPTSCELCRTRKVKCDRAEPSCGWCTRNGRVCIYREKQQPGFRAGYGRELEQKINRLEAMMQLLGRRLELHIVEHQSERDSRPPPSSHPVANPQEFTPDSEHPRSAPTDISLQEPAANTESRHQDGAGYERMPCSRPSGPISVQSLMNVNAMETTNQHASSGSIGLATGSAPEAISELDLPPQATVYTVVDLYFKHVNPWCPILDRKATLDRFFGSSVTTEAECVLLHAIIRTTLRFYKDPNLTPKWREQYHTLSKQKILLYAFEHTSIDSLQALMILALDVLGMSYGPQSWTLLSIIVSNVIKLGLGTEMRVALGPPGYQSAGTLQEFILPEPTSWIENEGRRRLFWMTYILDRYACVDAGSDFTLDERQTDRPLPCRYDLFSRNQPVETRRFVGPESPEITVNRPENLGSFSYHCEVLRILSRIHKFLRKPIDIGSPPDIEKWQATYRELDRELDRWLYNLPDDYSRISQLCHSSPTSRISNWIMLHAAFIISVLRLHSCAAYPTVRSHIFSPSFNAMQRCIAAVESLREIVQDVVNTGMLDLLGPHFAFSLWVSARVLLVDASATNTDINANIWFFMSTLEKMGQFWGVARKYAQILERILQEYQEAKRAATLTPSTPASSHSPPLSGPKSLTNMRRNAYDLSITLTQRSTSALHQRSVKIPAPNELEYYEVFDFFNYPRPSVAAVHHPALLTTTSTVSETPANNGVDNWTRPKTNFVSTNFTYSRSDPDWLAFEPPQD</sequence>
<dbReference type="GO" id="GO:0000981">
    <property type="term" value="F:DNA-binding transcription factor activity, RNA polymerase II-specific"/>
    <property type="evidence" value="ECO:0007669"/>
    <property type="project" value="InterPro"/>
</dbReference>
<dbReference type="Gene3D" id="4.10.240.10">
    <property type="entry name" value="Zn(2)-C6 fungal-type DNA-binding domain"/>
    <property type="match status" value="1"/>
</dbReference>
<dbReference type="InterPro" id="IPR050815">
    <property type="entry name" value="TF_fung"/>
</dbReference>
<dbReference type="SUPFAM" id="SSF57701">
    <property type="entry name" value="Zn2/Cys6 DNA-binding domain"/>
    <property type="match status" value="1"/>
</dbReference>
<dbReference type="EMBL" id="LGUA01000105">
    <property type="protein sequence ID" value="OAX84098.1"/>
    <property type="molecule type" value="Genomic_DNA"/>
</dbReference>
<evidence type="ECO:0000259" key="8">
    <source>
        <dbReference type="PROSITE" id="PS50048"/>
    </source>
</evidence>
<dbReference type="STRING" id="1658172.A0A1B7P538"/>
<evidence type="ECO:0000256" key="3">
    <source>
        <dbReference type="ARBA" id="ARBA00023015"/>
    </source>
</evidence>
<evidence type="ECO:0000256" key="6">
    <source>
        <dbReference type="ARBA" id="ARBA00023242"/>
    </source>
</evidence>
<gene>
    <name evidence="9" type="ORF">ACJ72_01534</name>
</gene>
<dbReference type="PROSITE" id="PS50048">
    <property type="entry name" value="ZN2_CY6_FUNGAL_2"/>
    <property type="match status" value="1"/>
</dbReference>
<evidence type="ECO:0000256" key="2">
    <source>
        <dbReference type="ARBA" id="ARBA00022723"/>
    </source>
</evidence>
<dbReference type="GO" id="GO:0006351">
    <property type="term" value="P:DNA-templated transcription"/>
    <property type="evidence" value="ECO:0007669"/>
    <property type="project" value="InterPro"/>
</dbReference>
<feature type="compositionally biased region" description="Polar residues" evidence="7">
    <location>
        <begin position="8"/>
        <end position="18"/>
    </location>
</feature>
<dbReference type="SMART" id="SM00066">
    <property type="entry name" value="GAL4"/>
    <property type="match status" value="1"/>
</dbReference>
<protein>
    <recommendedName>
        <fullName evidence="8">Zn(2)-C6 fungal-type domain-containing protein</fullName>
    </recommendedName>
</protein>
<dbReference type="PROSITE" id="PS00463">
    <property type="entry name" value="ZN2_CY6_FUNGAL_1"/>
    <property type="match status" value="1"/>
</dbReference>
<keyword evidence="3" id="KW-0805">Transcription regulation</keyword>
<dbReference type="CDD" id="cd00067">
    <property type="entry name" value="GAL4"/>
    <property type="match status" value="1"/>
</dbReference>
<comment type="caution">
    <text evidence="9">The sequence shown here is derived from an EMBL/GenBank/DDBJ whole genome shotgun (WGS) entry which is preliminary data.</text>
</comment>
<dbReference type="InterPro" id="IPR001138">
    <property type="entry name" value="Zn2Cys6_DnaBD"/>
</dbReference>
<proteinExistence type="predicted"/>
<dbReference type="OrthoDB" id="5376052at2759"/>
<accession>A0A1B7P538</accession>
<evidence type="ECO:0000256" key="1">
    <source>
        <dbReference type="ARBA" id="ARBA00004123"/>
    </source>
</evidence>
<dbReference type="InterPro" id="IPR007219">
    <property type="entry name" value="XnlR_reg_dom"/>
</dbReference>
<keyword evidence="5" id="KW-0804">Transcription</keyword>
<dbReference type="Pfam" id="PF00172">
    <property type="entry name" value="Zn_clus"/>
    <property type="match status" value="1"/>
</dbReference>
<name>A0A1B7P538_9EURO</name>
<keyword evidence="2" id="KW-0479">Metal-binding</keyword>
<feature type="domain" description="Zn(2)-C6 fungal-type" evidence="8">
    <location>
        <begin position="48"/>
        <end position="78"/>
    </location>
</feature>
<evidence type="ECO:0000256" key="7">
    <source>
        <dbReference type="SAM" id="MobiDB-lite"/>
    </source>
</evidence>
<evidence type="ECO:0000256" key="4">
    <source>
        <dbReference type="ARBA" id="ARBA00023125"/>
    </source>
</evidence>
<dbReference type="GO" id="GO:0005634">
    <property type="term" value="C:nucleus"/>
    <property type="evidence" value="ECO:0007669"/>
    <property type="project" value="UniProtKB-SubCell"/>
</dbReference>
<keyword evidence="10" id="KW-1185">Reference proteome</keyword>
<dbReference type="SMART" id="SM00906">
    <property type="entry name" value="Fungal_trans"/>
    <property type="match status" value="1"/>
</dbReference>
<feature type="region of interest" description="Disordered" evidence="7">
    <location>
        <begin position="658"/>
        <end position="679"/>
    </location>
</feature>
<evidence type="ECO:0000313" key="9">
    <source>
        <dbReference type="EMBL" id="OAX84098.1"/>
    </source>
</evidence>